<keyword evidence="2" id="KW-1133">Transmembrane helix</keyword>
<evidence type="ECO:0000313" key="4">
    <source>
        <dbReference type="Proteomes" id="UP001165060"/>
    </source>
</evidence>
<feature type="compositionally biased region" description="Low complexity" evidence="1">
    <location>
        <begin position="18"/>
        <end position="28"/>
    </location>
</feature>
<evidence type="ECO:0000313" key="3">
    <source>
        <dbReference type="EMBL" id="GMI26941.1"/>
    </source>
</evidence>
<dbReference type="EMBL" id="BRYB01001490">
    <property type="protein sequence ID" value="GMI26941.1"/>
    <property type="molecule type" value="Genomic_DNA"/>
</dbReference>
<proteinExistence type="predicted"/>
<feature type="compositionally biased region" description="Polar residues" evidence="1">
    <location>
        <begin position="1"/>
        <end position="10"/>
    </location>
</feature>
<gene>
    <name evidence="3" type="ORF">TeGR_g12880</name>
</gene>
<keyword evidence="2" id="KW-0472">Membrane</keyword>
<feature type="transmembrane region" description="Helical" evidence="2">
    <location>
        <begin position="77"/>
        <end position="98"/>
    </location>
</feature>
<keyword evidence="4" id="KW-1185">Reference proteome</keyword>
<keyword evidence="2" id="KW-0812">Transmembrane</keyword>
<sequence length="191" mass="21182">MGKSNKSGETLETDELLESCPSPSPSSLDHNGNRCFVMDFCGNKFVCSSPLGRILYQCCGRLVRRALCYPGLFFKKIGFSVFIFYFCWYTMHLGGAMATMRFPRTYLKQATPLPDIMYEILPGPGSINVGGHKLCGSQKAWFVPGADNCLGINLFLTLFETFTGKRGHVHVQRALHMSAVAFIFRASVVGL</sequence>
<dbReference type="Proteomes" id="UP001165060">
    <property type="component" value="Unassembled WGS sequence"/>
</dbReference>
<feature type="non-terminal residue" evidence="3">
    <location>
        <position position="191"/>
    </location>
</feature>
<name>A0ABQ6MJB1_9STRA</name>
<organism evidence="3 4">
    <name type="scientific">Tetraparma gracilis</name>
    <dbReference type="NCBI Taxonomy" id="2962635"/>
    <lineage>
        <taxon>Eukaryota</taxon>
        <taxon>Sar</taxon>
        <taxon>Stramenopiles</taxon>
        <taxon>Ochrophyta</taxon>
        <taxon>Bolidophyceae</taxon>
        <taxon>Parmales</taxon>
        <taxon>Triparmaceae</taxon>
        <taxon>Tetraparma</taxon>
    </lineage>
</organism>
<evidence type="ECO:0000256" key="1">
    <source>
        <dbReference type="SAM" id="MobiDB-lite"/>
    </source>
</evidence>
<reference evidence="3 4" key="1">
    <citation type="journal article" date="2023" name="Commun. Biol.">
        <title>Genome analysis of Parmales, the sister group of diatoms, reveals the evolutionary specialization of diatoms from phago-mixotrophs to photoautotrophs.</title>
        <authorList>
            <person name="Ban H."/>
            <person name="Sato S."/>
            <person name="Yoshikawa S."/>
            <person name="Yamada K."/>
            <person name="Nakamura Y."/>
            <person name="Ichinomiya M."/>
            <person name="Sato N."/>
            <person name="Blanc-Mathieu R."/>
            <person name="Endo H."/>
            <person name="Kuwata A."/>
            <person name="Ogata H."/>
        </authorList>
    </citation>
    <scope>NUCLEOTIDE SEQUENCE [LARGE SCALE GENOMIC DNA]</scope>
</reference>
<accession>A0ABQ6MJB1</accession>
<protein>
    <submittedName>
        <fullName evidence="3">Uncharacterized protein</fullName>
    </submittedName>
</protein>
<comment type="caution">
    <text evidence="3">The sequence shown here is derived from an EMBL/GenBank/DDBJ whole genome shotgun (WGS) entry which is preliminary data.</text>
</comment>
<feature type="region of interest" description="Disordered" evidence="1">
    <location>
        <begin position="1"/>
        <end position="28"/>
    </location>
</feature>
<evidence type="ECO:0000256" key="2">
    <source>
        <dbReference type="SAM" id="Phobius"/>
    </source>
</evidence>